<dbReference type="HOGENOM" id="CLU_3344242_0_0_6"/>
<proteinExistence type="predicted"/>
<sequence>MCLPLFQCHDALRLFGRHIQISFIVPLASKELFNPLL</sequence>
<dbReference type="AlphaFoldDB" id="A0A0C5VQ18"/>
<keyword evidence="2" id="KW-1185">Reference proteome</keyword>
<name>A0A0C5VQ18_9GAMM</name>
<dbReference type="Proteomes" id="UP000032266">
    <property type="component" value="Chromosome"/>
</dbReference>
<gene>
    <name evidence="1" type="ORF">YC6258_04301</name>
</gene>
<dbReference type="EMBL" id="CP007142">
    <property type="protein sequence ID" value="AJQ96336.1"/>
    <property type="molecule type" value="Genomic_DNA"/>
</dbReference>
<organism evidence="1 2">
    <name type="scientific">Gynuella sunshinyii YC6258</name>
    <dbReference type="NCBI Taxonomy" id="1445510"/>
    <lineage>
        <taxon>Bacteria</taxon>
        <taxon>Pseudomonadati</taxon>
        <taxon>Pseudomonadota</taxon>
        <taxon>Gammaproteobacteria</taxon>
        <taxon>Oceanospirillales</taxon>
        <taxon>Saccharospirillaceae</taxon>
        <taxon>Gynuella</taxon>
    </lineage>
</organism>
<accession>A0A0C5VQ18</accession>
<reference evidence="1 2" key="1">
    <citation type="submission" date="2014-01" db="EMBL/GenBank/DDBJ databases">
        <title>Full genme sequencing of cellulolytic bacterium Gynuella sunshinyii YC6258T gen. nov., sp. nov.</title>
        <authorList>
            <person name="Khan H."/>
            <person name="Chung E.J."/>
            <person name="Chung Y.R."/>
        </authorList>
    </citation>
    <scope>NUCLEOTIDE SEQUENCE [LARGE SCALE GENOMIC DNA]</scope>
    <source>
        <strain evidence="1 2">YC6258</strain>
    </source>
</reference>
<dbReference type="KEGG" id="gsn:YC6258_04301"/>
<evidence type="ECO:0000313" key="2">
    <source>
        <dbReference type="Proteomes" id="UP000032266"/>
    </source>
</evidence>
<protein>
    <submittedName>
        <fullName evidence="1">Uncharacterized protein</fullName>
    </submittedName>
</protein>
<evidence type="ECO:0000313" key="1">
    <source>
        <dbReference type="EMBL" id="AJQ96336.1"/>
    </source>
</evidence>